<comment type="caution">
    <text evidence="2">The sequence shown here is derived from an EMBL/GenBank/DDBJ whole genome shotgun (WGS) entry which is preliminary data.</text>
</comment>
<feature type="compositionally biased region" description="Basic and acidic residues" evidence="1">
    <location>
        <begin position="522"/>
        <end position="540"/>
    </location>
</feature>
<feature type="compositionally biased region" description="Polar residues" evidence="1">
    <location>
        <begin position="57"/>
        <end position="80"/>
    </location>
</feature>
<evidence type="ECO:0000313" key="2">
    <source>
        <dbReference type="EMBL" id="KAF9324576.1"/>
    </source>
</evidence>
<protein>
    <submittedName>
        <fullName evidence="2">Uncharacterized protein</fullName>
    </submittedName>
</protein>
<gene>
    <name evidence="2" type="ORF">BG006_000402</name>
</gene>
<feature type="compositionally biased region" description="Basic and acidic residues" evidence="1">
    <location>
        <begin position="201"/>
        <end position="223"/>
    </location>
</feature>
<reference evidence="2" key="1">
    <citation type="journal article" date="2020" name="Fungal Divers.">
        <title>Resolving the Mortierellaceae phylogeny through synthesis of multi-gene phylogenetics and phylogenomics.</title>
        <authorList>
            <person name="Vandepol N."/>
            <person name="Liber J."/>
            <person name="Desiro A."/>
            <person name="Na H."/>
            <person name="Kennedy M."/>
            <person name="Barry K."/>
            <person name="Grigoriev I.V."/>
            <person name="Miller A.N."/>
            <person name="O'Donnell K."/>
            <person name="Stajich J.E."/>
            <person name="Bonito G."/>
        </authorList>
    </citation>
    <scope>NUCLEOTIDE SEQUENCE</scope>
    <source>
        <strain evidence="2">NVP1</strain>
    </source>
</reference>
<evidence type="ECO:0000256" key="1">
    <source>
        <dbReference type="SAM" id="MobiDB-lite"/>
    </source>
</evidence>
<feature type="region of interest" description="Disordered" evidence="1">
    <location>
        <begin position="114"/>
        <end position="138"/>
    </location>
</feature>
<accession>A0A9P5SBF9</accession>
<dbReference type="AlphaFoldDB" id="A0A9P5SBF9"/>
<sequence>MASILFDDITFPRELYDPDTLTFVAPVSTLLSFTPHILSQLAKDSEKDQEPFLPKQESPQPTTEAPTQDGRSTNATNNSGGIFSTLKQVAADQSARKILENGLYLATQIIDSSSSSSSRHQDYDYRHASSQASSSSYWFGNSSRYELRDQERRRLQDLEARLRQMERDMAQSSLLARSEIESQRQARTKLEQELEAQKARVKKLERDAEEQKEKEKKREHQQQEEEEEEEKNKQKKKEEEEAQKKKEKSKMSKEEEEAIKDSEKKPLIKKEDGSDTAINAVVLATVGAASLVMTLYSAHKASSLYSVVTFHDQLEVLLTQCEGVVQSTEAWISEQFLEVPDQIHADLKMIKELMETIQRLDPRSEKKAETIAWSMSAVGSLGAVGGAVIGSMTAIASGGTLVVGCALYGIVSRARYNGPEYKGARAMLEMRAIQILKSLGVNPSAPITTNGGQGAKSRIHYDRIERLRIEFEKREGHDMKDADEIDGLIVEEALREASFSAPYVPSSRSPMASRKKMAATTTERRDDTLMTPQHDYEQKIHKQQARLSTASLA</sequence>
<dbReference type="Proteomes" id="UP000696485">
    <property type="component" value="Unassembled WGS sequence"/>
</dbReference>
<name>A0A9P5SBF9_9FUNG</name>
<feature type="compositionally biased region" description="Basic and acidic residues" evidence="1">
    <location>
        <begin position="230"/>
        <end position="270"/>
    </location>
</feature>
<keyword evidence="3" id="KW-1185">Reference proteome</keyword>
<dbReference type="EMBL" id="JAAAUY010001064">
    <property type="protein sequence ID" value="KAF9324576.1"/>
    <property type="molecule type" value="Genomic_DNA"/>
</dbReference>
<feature type="region of interest" description="Disordered" evidence="1">
    <location>
        <begin position="201"/>
        <end position="270"/>
    </location>
</feature>
<feature type="region of interest" description="Disordered" evidence="1">
    <location>
        <begin position="43"/>
        <end position="80"/>
    </location>
</feature>
<proteinExistence type="predicted"/>
<evidence type="ECO:0000313" key="3">
    <source>
        <dbReference type="Proteomes" id="UP000696485"/>
    </source>
</evidence>
<organism evidence="2 3">
    <name type="scientific">Podila minutissima</name>
    <dbReference type="NCBI Taxonomy" id="64525"/>
    <lineage>
        <taxon>Eukaryota</taxon>
        <taxon>Fungi</taxon>
        <taxon>Fungi incertae sedis</taxon>
        <taxon>Mucoromycota</taxon>
        <taxon>Mortierellomycotina</taxon>
        <taxon>Mortierellomycetes</taxon>
        <taxon>Mortierellales</taxon>
        <taxon>Mortierellaceae</taxon>
        <taxon>Podila</taxon>
    </lineage>
</organism>
<feature type="region of interest" description="Disordered" evidence="1">
    <location>
        <begin position="500"/>
        <end position="553"/>
    </location>
</feature>